<evidence type="ECO:0000256" key="4">
    <source>
        <dbReference type="ARBA" id="ARBA00023015"/>
    </source>
</evidence>
<proteinExistence type="inferred from homology"/>
<comment type="similarity">
    <text evidence="1 6">Belongs to the NusB family.</text>
</comment>
<evidence type="ECO:0000256" key="6">
    <source>
        <dbReference type="HAMAP-Rule" id="MF_00073"/>
    </source>
</evidence>
<sequence length="155" mass="17802">MSRKTISRRILRTIAFQSLFQLELNPDLEIYQAIQVALDSHEEFNHLFEDIPFDSQEALLEAYPELSYTFKVIDSVVTNKEAIDQKISQLSTGWSIDRIVRMDLVLLRMAIAEMEYLEDEDVPKAVALNEALEISKVYSDEKSSKFINGVLSNLV</sequence>
<evidence type="ECO:0000313" key="8">
    <source>
        <dbReference type="EMBL" id="MCQ9209806.1"/>
    </source>
</evidence>
<reference evidence="8" key="1">
    <citation type="submission" date="2022-07" db="EMBL/GenBank/DDBJ databases">
        <authorList>
            <person name="Jung M.-Y."/>
            <person name="Lee M."/>
        </authorList>
    </citation>
    <scope>NUCLEOTIDE SEQUENCE</scope>
    <source>
        <strain evidence="8">S8</strain>
    </source>
</reference>
<accession>A0ABT1WMR3</accession>
<dbReference type="InterPro" id="IPR006027">
    <property type="entry name" value="NusB_RsmB_TIM44"/>
</dbReference>
<evidence type="ECO:0000256" key="2">
    <source>
        <dbReference type="ARBA" id="ARBA00022814"/>
    </source>
</evidence>
<reference evidence="8" key="2">
    <citation type="journal article" date="2023" name="Curr. Microbiol.">
        <title>Granulicatella seriolae sp. nov., a Novel Facultative Anaerobe Isolated from Yellowtail Marine Fish.</title>
        <authorList>
            <person name="Lee M."/>
            <person name="Choi Y.J."/>
            <person name="Farooq A."/>
            <person name="Jeong J.B."/>
            <person name="Jung M.Y."/>
        </authorList>
    </citation>
    <scope>NUCLEOTIDE SEQUENCE</scope>
    <source>
        <strain evidence="8">S8</strain>
    </source>
</reference>
<evidence type="ECO:0000259" key="7">
    <source>
        <dbReference type="Pfam" id="PF01029"/>
    </source>
</evidence>
<keyword evidence="4 6" id="KW-0805">Transcription regulation</keyword>
<dbReference type="InterPro" id="IPR011605">
    <property type="entry name" value="NusB_fam"/>
</dbReference>
<feature type="domain" description="NusB/RsmB/TIM44" evidence="7">
    <location>
        <begin position="11"/>
        <end position="154"/>
    </location>
</feature>
<evidence type="ECO:0000313" key="9">
    <source>
        <dbReference type="Proteomes" id="UP001059480"/>
    </source>
</evidence>
<evidence type="ECO:0000256" key="1">
    <source>
        <dbReference type="ARBA" id="ARBA00005952"/>
    </source>
</evidence>
<dbReference type="HAMAP" id="MF_00073">
    <property type="entry name" value="NusB"/>
    <property type="match status" value="1"/>
</dbReference>
<dbReference type="RefSeq" id="WP_256944915.1">
    <property type="nucleotide sequence ID" value="NZ_JANHNZ010000003.1"/>
</dbReference>
<keyword evidence="3 6" id="KW-0694">RNA-binding</keyword>
<organism evidence="8 9">
    <name type="scientific">Granulicatella seriolae</name>
    <dbReference type="NCBI Taxonomy" id="2967226"/>
    <lineage>
        <taxon>Bacteria</taxon>
        <taxon>Bacillati</taxon>
        <taxon>Bacillota</taxon>
        <taxon>Bacilli</taxon>
        <taxon>Lactobacillales</taxon>
        <taxon>Carnobacteriaceae</taxon>
        <taxon>Granulicatella</taxon>
    </lineage>
</organism>
<dbReference type="NCBIfam" id="TIGR01951">
    <property type="entry name" value="nusB"/>
    <property type="match status" value="1"/>
</dbReference>
<keyword evidence="9" id="KW-1185">Reference proteome</keyword>
<keyword evidence="2 6" id="KW-0889">Transcription antitermination</keyword>
<dbReference type="EMBL" id="JANHNZ010000003">
    <property type="protein sequence ID" value="MCQ9209806.1"/>
    <property type="molecule type" value="Genomic_DNA"/>
</dbReference>
<dbReference type="PANTHER" id="PTHR11078:SF3">
    <property type="entry name" value="ANTITERMINATION NUSB DOMAIN-CONTAINING PROTEIN"/>
    <property type="match status" value="1"/>
</dbReference>
<protein>
    <recommendedName>
        <fullName evidence="6">Transcription antitermination protein NusB</fullName>
    </recommendedName>
    <alternativeName>
        <fullName evidence="6">Antitermination factor NusB</fullName>
    </alternativeName>
</protein>
<dbReference type="PANTHER" id="PTHR11078">
    <property type="entry name" value="N UTILIZATION SUBSTANCE PROTEIN B-RELATED"/>
    <property type="match status" value="1"/>
</dbReference>
<dbReference type="SUPFAM" id="SSF48013">
    <property type="entry name" value="NusB-like"/>
    <property type="match status" value="1"/>
</dbReference>
<evidence type="ECO:0000256" key="3">
    <source>
        <dbReference type="ARBA" id="ARBA00022884"/>
    </source>
</evidence>
<dbReference type="Gene3D" id="1.10.940.10">
    <property type="entry name" value="NusB-like"/>
    <property type="match status" value="1"/>
</dbReference>
<dbReference type="InterPro" id="IPR035926">
    <property type="entry name" value="NusB-like_sf"/>
</dbReference>
<gene>
    <name evidence="6 8" type="primary">nusB</name>
    <name evidence="8" type="ORF">NPA36_04505</name>
</gene>
<dbReference type="Proteomes" id="UP001059480">
    <property type="component" value="Unassembled WGS sequence"/>
</dbReference>
<comment type="caution">
    <text evidence="8">The sequence shown here is derived from an EMBL/GenBank/DDBJ whole genome shotgun (WGS) entry which is preliminary data.</text>
</comment>
<comment type="function">
    <text evidence="6">Involved in transcription antitermination. Required for transcription of ribosomal RNA (rRNA) genes. Binds specifically to the boxA antiterminator sequence of the ribosomal RNA (rrn) operons.</text>
</comment>
<evidence type="ECO:0000256" key="5">
    <source>
        <dbReference type="ARBA" id="ARBA00023163"/>
    </source>
</evidence>
<reference evidence="8" key="3">
    <citation type="journal article" date="2023" name="Microbiol. Resour. Announc.">
        <title>Draft Genome Sequence of Granulicatella sp. Strain S8, Isolated from a Marine Fish, Seriola quinqueradiata.</title>
        <authorList>
            <person name="Lee M."/>
            <person name="Farooq A."/>
            <person name="Jeong J.B."/>
            <person name="Jung M.Y."/>
        </authorList>
    </citation>
    <scope>NUCLEOTIDE SEQUENCE</scope>
    <source>
        <strain evidence="8">S8</strain>
    </source>
</reference>
<name>A0ABT1WMR3_9LACT</name>
<keyword evidence="5 6" id="KW-0804">Transcription</keyword>
<dbReference type="Pfam" id="PF01029">
    <property type="entry name" value="NusB"/>
    <property type="match status" value="1"/>
</dbReference>